<evidence type="ECO:0000256" key="1">
    <source>
        <dbReference type="SAM" id="MobiDB-lite"/>
    </source>
</evidence>
<evidence type="ECO:0000313" key="3">
    <source>
        <dbReference type="Proteomes" id="UP001422759"/>
    </source>
</evidence>
<accession>A0ABP5KP80</accession>
<organism evidence="2 3">
    <name type="scientific">Kitasatospora kazusensis</name>
    <dbReference type="NCBI Taxonomy" id="407974"/>
    <lineage>
        <taxon>Bacteria</taxon>
        <taxon>Bacillati</taxon>
        <taxon>Actinomycetota</taxon>
        <taxon>Actinomycetes</taxon>
        <taxon>Kitasatosporales</taxon>
        <taxon>Streptomycetaceae</taxon>
        <taxon>Kitasatospora</taxon>
    </lineage>
</organism>
<proteinExistence type="predicted"/>
<evidence type="ECO:0000313" key="2">
    <source>
        <dbReference type="EMBL" id="GAA2133172.1"/>
    </source>
</evidence>
<sequence>MQALARSGGPGGAQVRPVSALAAPSRSAELDGDSSGTGGSSGRMREAAGKQEMGRYVINGEVVDVREDRPIGAHLKEAAGINGDDWVMVTMPNGQILRLPDQDPLPSEVTDVTIVPRYQYGH</sequence>
<feature type="region of interest" description="Disordered" evidence="1">
    <location>
        <begin position="1"/>
        <end position="52"/>
    </location>
</feature>
<protein>
    <recommendedName>
        <fullName evidence="4">DUF1918 domain-containing protein</fullName>
    </recommendedName>
</protein>
<name>A0ABP5KP80_9ACTN</name>
<evidence type="ECO:0008006" key="4">
    <source>
        <dbReference type="Google" id="ProtNLM"/>
    </source>
</evidence>
<comment type="caution">
    <text evidence="2">The sequence shown here is derived from an EMBL/GenBank/DDBJ whole genome shotgun (WGS) entry which is preliminary data.</text>
</comment>
<dbReference type="Proteomes" id="UP001422759">
    <property type="component" value="Unassembled WGS sequence"/>
</dbReference>
<feature type="compositionally biased region" description="Basic and acidic residues" evidence="1">
    <location>
        <begin position="43"/>
        <end position="52"/>
    </location>
</feature>
<dbReference type="RefSeq" id="WP_344460918.1">
    <property type="nucleotide sequence ID" value="NZ_BAAANT010000003.1"/>
</dbReference>
<gene>
    <name evidence="2" type="ORF">GCM10009760_09060</name>
</gene>
<dbReference type="EMBL" id="BAAANT010000003">
    <property type="protein sequence ID" value="GAA2133172.1"/>
    <property type="molecule type" value="Genomic_DNA"/>
</dbReference>
<keyword evidence="3" id="KW-1185">Reference proteome</keyword>
<reference evidence="3" key="1">
    <citation type="journal article" date="2019" name="Int. J. Syst. Evol. Microbiol.">
        <title>The Global Catalogue of Microorganisms (GCM) 10K type strain sequencing project: providing services to taxonomists for standard genome sequencing and annotation.</title>
        <authorList>
            <consortium name="The Broad Institute Genomics Platform"/>
            <consortium name="The Broad Institute Genome Sequencing Center for Infectious Disease"/>
            <person name="Wu L."/>
            <person name="Ma J."/>
        </authorList>
    </citation>
    <scope>NUCLEOTIDE SEQUENCE [LARGE SCALE GENOMIC DNA]</scope>
    <source>
        <strain evidence="3">JCM 14560</strain>
    </source>
</reference>